<dbReference type="RefSeq" id="WP_008615112.1">
    <property type="nucleotide sequence ID" value="NZ_JH651379.1"/>
</dbReference>
<reference evidence="4 5" key="1">
    <citation type="submission" date="2012-02" db="EMBL/GenBank/DDBJ databases">
        <title>Improved High-Quality Draft genome of Joostella marina DSM 19592.</title>
        <authorList>
            <consortium name="US DOE Joint Genome Institute (JGI-PGF)"/>
            <person name="Lucas S."/>
            <person name="Copeland A."/>
            <person name="Lapidus A."/>
            <person name="Bruce D."/>
            <person name="Goodwin L."/>
            <person name="Pitluck S."/>
            <person name="Peters L."/>
            <person name="Chertkov O."/>
            <person name="Ovchinnikova G."/>
            <person name="Kyrpides N."/>
            <person name="Mavromatis K."/>
            <person name="Detter J.C."/>
            <person name="Han C."/>
            <person name="Land M."/>
            <person name="Hauser L."/>
            <person name="Markowitz V."/>
            <person name="Cheng J.-F."/>
            <person name="Hugenholtz P."/>
            <person name="Woyke T."/>
            <person name="Wu D."/>
            <person name="Tindall B."/>
            <person name="Brambilla E."/>
            <person name="Klenk H.-P."/>
            <person name="Eisen J.A."/>
        </authorList>
    </citation>
    <scope>NUCLEOTIDE SEQUENCE [LARGE SCALE GENOMIC DNA]</scope>
    <source>
        <strain evidence="4 5">DSM 19592</strain>
    </source>
</reference>
<feature type="domain" description="Protein FecR C-terminal" evidence="3">
    <location>
        <begin position="246"/>
        <end position="304"/>
    </location>
</feature>
<evidence type="ECO:0000259" key="3">
    <source>
        <dbReference type="Pfam" id="PF16344"/>
    </source>
</evidence>
<evidence type="ECO:0000259" key="2">
    <source>
        <dbReference type="Pfam" id="PF04773"/>
    </source>
</evidence>
<dbReference type="Proteomes" id="UP000004690">
    <property type="component" value="Unassembled WGS sequence"/>
</dbReference>
<gene>
    <name evidence="4" type="ORF">JoomaDRAFT_3724</name>
</gene>
<dbReference type="Pfam" id="PF16344">
    <property type="entry name" value="FecR_C"/>
    <property type="match status" value="1"/>
</dbReference>
<dbReference type="Gene3D" id="2.60.120.1440">
    <property type="match status" value="1"/>
</dbReference>
<feature type="transmembrane region" description="Helical" evidence="1">
    <location>
        <begin position="80"/>
        <end position="100"/>
    </location>
</feature>
<keyword evidence="1" id="KW-0472">Membrane</keyword>
<keyword evidence="5" id="KW-1185">Reference proteome</keyword>
<dbReference type="Pfam" id="PF04773">
    <property type="entry name" value="FecR"/>
    <property type="match status" value="1"/>
</dbReference>
<dbReference type="InterPro" id="IPR006860">
    <property type="entry name" value="FecR"/>
</dbReference>
<keyword evidence="1" id="KW-1133">Transmembrane helix</keyword>
<dbReference type="InterPro" id="IPR032508">
    <property type="entry name" value="FecR_C"/>
</dbReference>
<dbReference type="STRING" id="926559.JoomaDRAFT_3724"/>
<name>I3CAL4_9FLAO</name>
<organism evidence="4 5">
    <name type="scientific">Galbibacter orientalis DSM 19592</name>
    <dbReference type="NCBI Taxonomy" id="926559"/>
    <lineage>
        <taxon>Bacteria</taxon>
        <taxon>Pseudomonadati</taxon>
        <taxon>Bacteroidota</taxon>
        <taxon>Flavobacteriia</taxon>
        <taxon>Flavobacteriales</taxon>
        <taxon>Flavobacteriaceae</taxon>
        <taxon>Galbibacter</taxon>
    </lineage>
</organism>
<proteinExistence type="predicted"/>
<dbReference type="InterPro" id="IPR012373">
    <property type="entry name" value="Ferrdict_sens_TM"/>
</dbReference>
<dbReference type="PIRSF" id="PIRSF018266">
    <property type="entry name" value="FecR"/>
    <property type="match status" value="1"/>
</dbReference>
<dbReference type="eggNOG" id="COG3712">
    <property type="taxonomic scope" value="Bacteria"/>
</dbReference>
<dbReference type="Gene3D" id="3.55.50.30">
    <property type="match status" value="1"/>
</dbReference>
<evidence type="ECO:0000313" key="4">
    <source>
        <dbReference type="EMBL" id="EIJ40657.1"/>
    </source>
</evidence>
<keyword evidence="1" id="KW-0812">Transmembrane</keyword>
<dbReference type="EMBL" id="JH651379">
    <property type="protein sequence ID" value="EIJ40657.1"/>
    <property type="molecule type" value="Genomic_DNA"/>
</dbReference>
<dbReference type="GO" id="GO:0016989">
    <property type="term" value="F:sigma factor antagonist activity"/>
    <property type="evidence" value="ECO:0007669"/>
    <property type="project" value="TreeGrafter"/>
</dbReference>
<sequence>MENLTEKDKKCIRYLANEMSKEDRSVFEIELSIDDELKSLYSYYKKIWMFYPNKSLELHPEISQQKIQGKIREKVFVKRNIILVILFIFLMLSGVSALLFSDTIKYTNVKIADKGERLHFYLPDSSSVILNAGATLKYNQKFSNPRSVFLNGEAFFEVTKDKNNPFIVHTAEVDVEVVGTSFGVLASAEKQTISLETGKVNVLLKRTKDRVNLLPEEQLIWNVSSNEVIKRNFKPQKFLAWKENTLLLDNLPFSEAIHKINEFYGVHFSIDEDRLKTQRITGAFKDQSLEDFIASLEFITNVKVIKHTAKTFSIQASDEN</sequence>
<evidence type="ECO:0000256" key="1">
    <source>
        <dbReference type="SAM" id="Phobius"/>
    </source>
</evidence>
<dbReference type="PANTHER" id="PTHR30273">
    <property type="entry name" value="PERIPLASMIC SIGNAL SENSOR AND SIGMA FACTOR ACTIVATOR FECR-RELATED"/>
    <property type="match status" value="1"/>
</dbReference>
<evidence type="ECO:0000313" key="5">
    <source>
        <dbReference type="Proteomes" id="UP000004690"/>
    </source>
</evidence>
<feature type="domain" description="FecR protein" evidence="2">
    <location>
        <begin position="113"/>
        <end position="200"/>
    </location>
</feature>
<protein>
    <submittedName>
        <fullName evidence="4">Fe2+-dicitrate sensor, membrane component</fullName>
    </submittedName>
</protein>
<dbReference type="HOGENOM" id="CLU_050192_2_3_10"/>
<accession>I3CAL4</accession>
<dbReference type="PANTHER" id="PTHR30273:SF2">
    <property type="entry name" value="PROTEIN FECR"/>
    <property type="match status" value="1"/>
</dbReference>
<dbReference type="AlphaFoldDB" id="I3CAL4"/>